<dbReference type="InterPro" id="IPR032466">
    <property type="entry name" value="Metal_Hydrolase"/>
</dbReference>
<dbReference type="GO" id="GO:0005737">
    <property type="term" value="C:cytoplasm"/>
    <property type="evidence" value="ECO:0007669"/>
    <property type="project" value="TreeGrafter"/>
</dbReference>
<evidence type="ECO:0000313" key="4">
    <source>
        <dbReference type="Proteomes" id="UP001164390"/>
    </source>
</evidence>
<dbReference type="SUPFAM" id="SSF51556">
    <property type="entry name" value="Metallo-dependent hydrolases"/>
    <property type="match status" value="1"/>
</dbReference>
<keyword evidence="4" id="KW-1185">Reference proteome</keyword>
<organism evidence="3 4">
    <name type="scientific">Solicola gregarius</name>
    <dbReference type="NCBI Taxonomy" id="2908642"/>
    <lineage>
        <taxon>Bacteria</taxon>
        <taxon>Bacillati</taxon>
        <taxon>Actinomycetota</taxon>
        <taxon>Actinomycetes</taxon>
        <taxon>Propionibacteriales</taxon>
        <taxon>Nocardioidaceae</taxon>
        <taxon>Solicola</taxon>
    </lineage>
</organism>
<evidence type="ECO:0000313" key="3">
    <source>
        <dbReference type="EMBL" id="UYM04088.1"/>
    </source>
</evidence>
<dbReference type="Pfam" id="PF04909">
    <property type="entry name" value="Amidohydro_2"/>
    <property type="match status" value="1"/>
</dbReference>
<dbReference type="Proteomes" id="UP001164390">
    <property type="component" value="Chromosome"/>
</dbReference>
<evidence type="ECO:0000259" key="2">
    <source>
        <dbReference type="Pfam" id="PF04909"/>
    </source>
</evidence>
<protein>
    <submittedName>
        <fullName evidence="3">Amidohydrolase</fullName>
    </submittedName>
</protein>
<dbReference type="KEGG" id="sgrg:L0C25_16260"/>
<dbReference type="PANTHER" id="PTHR21240:SF28">
    <property type="entry name" value="ISO-OROTATE DECARBOXYLASE (EUROFUNG)"/>
    <property type="match status" value="1"/>
</dbReference>
<accession>A0AA46TGF8</accession>
<dbReference type="EMBL" id="CP094970">
    <property type="protein sequence ID" value="UYM04088.1"/>
    <property type="molecule type" value="Genomic_DNA"/>
</dbReference>
<dbReference type="RefSeq" id="WP_271632743.1">
    <property type="nucleotide sequence ID" value="NZ_CP094970.1"/>
</dbReference>
<gene>
    <name evidence="3" type="ORF">L0C25_16260</name>
</gene>
<dbReference type="GO" id="GO:0016831">
    <property type="term" value="F:carboxy-lyase activity"/>
    <property type="evidence" value="ECO:0007669"/>
    <property type="project" value="InterPro"/>
</dbReference>
<sequence length="296" mass="33070">MIDPADDVAHVRAWVDALGLPGLFDAHVHFMPAAIMDRVWAHFDERGPLIGRPWPIRYRGSDDERLATLRSFGVRRFSALPYAHKPGVADFLNGWARDFAERHDEVLWSATFYPEPSAGSYVEGLIEDGAEIFKVHVQVGDFDPRDALLDPVWAALADSETPVVVHAGSGPVAGRHTGAGPIGEVLSRHPRLPMVVAHMGAPEYADFLVLAEKYERVRLDTTMAFTDFFDAEAPYPADLLPRLHDLEPRVLLGSDFPNIPYSYAHQLEALERLGLGDDWLRSVCWQNAVELFGLRR</sequence>
<evidence type="ECO:0000256" key="1">
    <source>
        <dbReference type="ARBA" id="ARBA00023239"/>
    </source>
</evidence>
<dbReference type="GO" id="GO:0016787">
    <property type="term" value="F:hydrolase activity"/>
    <property type="evidence" value="ECO:0007669"/>
    <property type="project" value="InterPro"/>
</dbReference>
<proteinExistence type="predicted"/>
<feature type="domain" description="Amidohydrolase-related" evidence="2">
    <location>
        <begin position="25"/>
        <end position="294"/>
    </location>
</feature>
<reference evidence="3" key="1">
    <citation type="submission" date="2022-01" db="EMBL/GenBank/DDBJ databases">
        <title>Nocardioidaceae gen. sp. A5X3R13.</title>
        <authorList>
            <person name="Lopez Marin M.A."/>
            <person name="Uhlik O."/>
        </authorList>
    </citation>
    <scope>NUCLEOTIDE SEQUENCE</scope>
    <source>
        <strain evidence="3">A5X3R13</strain>
    </source>
</reference>
<dbReference type="PANTHER" id="PTHR21240">
    <property type="entry name" value="2-AMINO-3-CARBOXYLMUCONATE-6-SEMIALDEHYDE DECARBOXYLASE"/>
    <property type="match status" value="1"/>
</dbReference>
<dbReference type="AlphaFoldDB" id="A0AA46TGF8"/>
<dbReference type="CDD" id="cd01292">
    <property type="entry name" value="metallo-dependent_hydrolases"/>
    <property type="match status" value="1"/>
</dbReference>
<dbReference type="Gene3D" id="3.20.20.140">
    <property type="entry name" value="Metal-dependent hydrolases"/>
    <property type="match status" value="1"/>
</dbReference>
<keyword evidence="1" id="KW-0456">Lyase</keyword>
<dbReference type="InterPro" id="IPR032465">
    <property type="entry name" value="ACMSD"/>
</dbReference>
<dbReference type="InterPro" id="IPR006680">
    <property type="entry name" value="Amidohydro-rel"/>
</dbReference>
<name>A0AA46TGF8_9ACTN</name>
<dbReference type="GO" id="GO:0019748">
    <property type="term" value="P:secondary metabolic process"/>
    <property type="evidence" value="ECO:0007669"/>
    <property type="project" value="TreeGrafter"/>
</dbReference>